<evidence type="ECO:0008006" key="5">
    <source>
        <dbReference type="Google" id="ProtNLM"/>
    </source>
</evidence>
<feature type="compositionally biased region" description="Polar residues" evidence="1">
    <location>
        <begin position="61"/>
        <end position="71"/>
    </location>
</feature>
<organism evidence="2 4">
    <name type="scientific">Rotaria sordida</name>
    <dbReference type="NCBI Taxonomy" id="392033"/>
    <lineage>
        <taxon>Eukaryota</taxon>
        <taxon>Metazoa</taxon>
        <taxon>Spiralia</taxon>
        <taxon>Gnathifera</taxon>
        <taxon>Rotifera</taxon>
        <taxon>Eurotatoria</taxon>
        <taxon>Bdelloidea</taxon>
        <taxon>Philodinida</taxon>
        <taxon>Philodinidae</taxon>
        <taxon>Rotaria</taxon>
    </lineage>
</organism>
<accession>A0A813TRM4</accession>
<dbReference type="EMBL" id="CAJOBE010000036">
    <property type="protein sequence ID" value="CAF3547545.1"/>
    <property type="molecule type" value="Genomic_DNA"/>
</dbReference>
<dbReference type="Pfam" id="PF10253">
    <property type="entry name" value="PRCC"/>
    <property type="match status" value="1"/>
</dbReference>
<feature type="compositionally biased region" description="Polar residues" evidence="1">
    <location>
        <begin position="21"/>
        <end position="31"/>
    </location>
</feature>
<feature type="compositionally biased region" description="Polar residues" evidence="1">
    <location>
        <begin position="78"/>
        <end position="87"/>
    </location>
</feature>
<feature type="region of interest" description="Disordered" evidence="1">
    <location>
        <begin position="131"/>
        <end position="240"/>
    </location>
</feature>
<protein>
    <recommendedName>
        <fullName evidence="5">Proline-rich protein PRCC</fullName>
    </recommendedName>
</protein>
<feature type="compositionally biased region" description="Low complexity" evidence="1">
    <location>
        <begin position="200"/>
        <end position="217"/>
    </location>
</feature>
<dbReference type="EMBL" id="CAJNOU010000025">
    <property type="protein sequence ID" value="CAF0815157.1"/>
    <property type="molecule type" value="Genomic_DNA"/>
</dbReference>
<name>A0A813TRM4_9BILA</name>
<dbReference type="PANTHER" id="PTHR13621:SF2">
    <property type="entry name" value="PROLINE-RICH PROTEIN PRCC"/>
    <property type="match status" value="1"/>
</dbReference>
<proteinExistence type="predicted"/>
<feature type="compositionally biased region" description="Polar residues" evidence="1">
    <location>
        <begin position="173"/>
        <end position="192"/>
    </location>
</feature>
<dbReference type="AlphaFoldDB" id="A0A813TRM4"/>
<sequence>MSLVNYEGDSSEEEDNNNDNIQATTTDSKSSMTRRLHLPAPSHSSSNIIIDDDDDDEYPIETNTQSSSTLLANLPKPQDSSSLNTNINPTEFIEYELEDIVRGDNKEYAKNIPQLPKPIKRKRDGPVKIFIPTIEEDSDEEDRPKRKPTTTKRNCALLDALPAPIHDEGKPTPSLSTIKNSSTTTPQISSTGLFMPYTLNKKQQQKKSSTTISNQSNEQMKNDSDIEDDDNDQTDFLGLTKSNQIQITNTDVESVLRETFPKARPTVIEEPSLPNPSVEFEDLDNNDEEMNNQQINNDDELLRYLPKSEHYKKIKHVHIDSMLGDSARLQLLKNATEERETMMAQAAIHVPKGETKKRGQLTYLIAKAQHDDLQLKNMWSEQKLTKRQTQAKYGF</sequence>
<gene>
    <name evidence="3" type="ORF">FNK824_LOCUS785</name>
    <name evidence="2" type="ORF">SEV965_LOCUS1328</name>
</gene>
<dbReference type="Proteomes" id="UP000663889">
    <property type="component" value="Unassembled WGS sequence"/>
</dbReference>
<dbReference type="PANTHER" id="PTHR13621">
    <property type="entry name" value="PROLINE-RICH PROTEIN PRCC"/>
    <property type="match status" value="1"/>
</dbReference>
<comment type="caution">
    <text evidence="2">The sequence shown here is derived from an EMBL/GenBank/DDBJ whole genome shotgun (WGS) entry which is preliminary data.</text>
</comment>
<reference evidence="2" key="1">
    <citation type="submission" date="2021-02" db="EMBL/GenBank/DDBJ databases">
        <authorList>
            <person name="Nowell W R."/>
        </authorList>
    </citation>
    <scope>NUCLEOTIDE SEQUENCE</scope>
</reference>
<dbReference type="GO" id="GO:0005634">
    <property type="term" value="C:nucleus"/>
    <property type="evidence" value="ECO:0007669"/>
    <property type="project" value="TreeGrafter"/>
</dbReference>
<evidence type="ECO:0000313" key="3">
    <source>
        <dbReference type="EMBL" id="CAF3547545.1"/>
    </source>
</evidence>
<evidence type="ECO:0000313" key="4">
    <source>
        <dbReference type="Proteomes" id="UP000663889"/>
    </source>
</evidence>
<evidence type="ECO:0000313" key="2">
    <source>
        <dbReference type="EMBL" id="CAF0815157.1"/>
    </source>
</evidence>
<dbReference type="Proteomes" id="UP000663874">
    <property type="component" value="Unassembled WGS sequence"/>
</dbReference>
<dbReference type="InterPro" id="IPR018800">
    <property type="entry name" value="PRCC"/>
</dbReference>
<evidence type="ECO:0000256" key="1">
    <source>
        <dbReference type="SAM" id="MobiDB-lite"/>
    </source>
</evidence>
<feature type="region of interest" description="Disordered" evidence="1">
    <location>
        <begin position="1"/>
        <end position="87"/>
    </location>
</feature>
<feature type="compositionally biased region" description="Acidic residues" evidence="1">
    <location>
        <begin position="50"/>
        <end position="59"/>
    </location>
</feature>